<gene>
    <name evidence="2" type="ORF">EGO51_13240</name>
</gene>
<dbReference type="Proteomes" id="UP000326244">
    <property type="component" value="Unassembled WGS sequence"/>
</dbReference>
<reference evidence="2 3" key="1">
    <citation type="submission" date="2018-11" db="EMBL/GenBank/DDBJ databases">
        <title>Genomic analysis of Haloarcula hispanica CBA1121.</title>
        <authorList>
            <person name="Kim Y.B."/>
            <person name="Roh S.W."/>
        </authorList>
    </citation>
    <scope>NUCLEOTIDE SEQUENCE [LARGE SCALE GENOMIC DNA]</scope>
    <source>
        <strain evidence="2 3">CBA1121</strain>
    </source>
</reference>
<comment type="caution">
    <text evidence="2">The sequence shown here is derived from an EMBL/GenBank/DDBJ whole genome shotgun (WGS) entry which is preliminary data.</text>
</comment>
<keyword evidence="1" id="KW-0472">Membrane</keyword>
<name>A0A5J5LMG7_HALHI</name>
<keyword evidence="1" id="KW-1133">Transmembrane helix</keyword>
<evidence type="ECO:0000313" key="2">
    <source>
        <dbReference type="EMBL" id="KAA9410725.1"/>
    </source>
</evidence>
<protein>
    <submittedName>
        <fullName evidence="2">Uncharacterized protein</fullName>
    </submittedName>
</protein>
<accession>A0A5J5LMG7</accession>
<dbReference type="AlphaFoldDB" id="A0A5J5LMG7"/>
<evidence type="ECO:0000256" key="1">
    <source>
        <dbReference type="SAM" id="Phobius"/>
    </source>
</evidence>
<keyword evidence="1" id="KW-0812">Transmembrane</keyword>
<sequence>MISSNESEVLSALLSEIPRDEKIGSISVIDSDIRTSCNRAGVDRSSVNGILRYFQQSQRRVCSDCRRDEQTCTCSDPDIQPSYIFDPSEFVTELAENIESYDSYRDTSVTNVSEEHWQIEARHPEFGDIIFHFYSDPDLAESSEPNLLGKEVSISLIDTVAVAEKSDCYLWYEILNQAAIDSIHSRVRDNLNPLFETVYDDDSVVGKENSTSIQKSIQRFLQIKGFESIELQRKVGKVGKVLDFSSVILSMSDDSENIVIYCSCDQINDGAHIHYVNSATNSIEPVSECEEGVASAARIRNKISHLELLLNKERNLTDRMKLVLTAGAAVSAGPVINAILQLLGIDTSIISSNQTALGIIFILLIIVLFMTVILPTVRMALFSWKIETRRELIKYIIS</sequence>
<proteinExistence type="predicted"/>
<evidence type="ECO:0000313" key="3">
    <source>
        <dbReference type="Proteomes" id="UP000326244"/>
    </source>
</evidence>
<dbReference type="EMBL" id="RQWK01000001">
    <property type="protein sequence ID" value="KAA9410725.1"/>
    <property type="molecule type" value="Genomic_DNA"/>
</dbReference>
<organism evidence="2 3">
    <name type="scientific">Haloarcula hispanica</name>
    <dbReference type="NCBI Taxonomy" id="51589"/>
    <lineage>
        <taxon>Archaea</taxon>
        <taxon>Methanobacteriati</taxon>
        <taxon>Methanobacteriota</taxon>
        <taxon>Stenosarchaea group</taxon>
        <taxon>Halobacteria</taxon>
        <taxon>Halobacteriales</taxon>
        <taxon>Haloarculaceae</taxon>
        <taxon>Haloarcula</taxon>
    </lineage>
</organism>
<feature type="transmembrane region" description="Helical" evidence="1">
    <location>
        <begin position="322"/>
        <end position="344"/>
    </location>
</feature>
<dbReference type="RefSeq" id="WP_151103746.1">
    <property type="nucleotide sequence ID" value="NZ_RQWK01000001.1"/>
</dbReference>
<feature type="transmembrane region" description="Helical" evidence="1">
    <location>
        <begin position="356"/>
        <end position="381"/>
    </location>
</feature>